<dbReference type="Gene3D" id="3.40.50.10900">
    <property type="entry name" value="PAC-like subunit"/>
    <property type="match status" value="1"/>
</dbReference>
<dbReference type="Proteomes" id="UP000594681">
    <property type="component" value="Chromosome"/>
</dbReference>
<reference evidence="3 4" key="1">
    <citation type="submission" date="2020-11" db="EMBL/GenBank/DDBJ databases">
        <title>Corynebacterium sp. ZJ-599.</title>
        <authorList>
            <person name="Zhou J."/>
        </authorList>
    </citation>
    <scope>NUCLEOTIDE SEQUENCE [LARGE SCALE GENOMIC DNA]</scope>
    <source>
        <strain evidence="3 4">ZJ-599</strain>
    </source>
</reference>
<keyword evidence="1" id="KW-0175">Coiled coil</keyword>
<protein>
    <submittedName>
        <fullName evidence="3">PAC2 family protein</fullName>
    </submittedName>
</protein>
<dbReference type="SUPFAM" id="SSF159659">
    <property type="entry name" value="Cgl1923-like"/>
    <property type="match status" value="1"/>
</dbReference>
<feature type="compositionally biased region" description="Low complexity" evidence="2">
    <location>
        <begin position="345"/>
        <end position="358"/>
    </location>
</feature>
<dbReference type="Gene3D" id="1.10.287.100">
    <property type="match status" value="1"/>
</dbReference>
<dbReference type="InterPro" id="IPR038389">
    <property type="entry name" value="PSMG2_sf"/>
</dbReference>
<dbReference type="RefSeq" id="WP_165006541.1">
    <property type="nucleotide sequence ID" value="NZ_CP064954.1"/>
</dbReference>
<dbReference type="KEGG" id="cliz:G7Y31_07055"/>
<dbReference type="EMBL" id="CP064954">
    <property type="protein sequence ID" value="QPK78336.1"/>
    <property type="molecule type" value="Genomic_DNA"/>
</dbReference>
<evidence type="ECO:0000256" key="2">
    <source>
        <dbReference type="SAM" id="MobiDB-lite"/>
    </source>
</evidence>
<name>A0A7T0KCN1_9CORY</name>
<feature type="region of interest" description="Disordered" evidence="2">
    <location>
        <begin position="330"/>
        <end position="377"/>
    </location>
</feature>
<feature type="coiled-coil region" evidence="1">
    <location>
        <begin position="237"/>
        <end position="278"/>
    </location>
</feature>
<evidence type="ECO:0000313" key="4">
    <source>
        <dbReference type="Proteomes" id="UP000594681"/>
    </source>
</evidence>
<gene>
    <name evidence="3" type="ORF">G7Y31_07055</name>
</gene>
<feature type="compositionally biased region" description="Acidic residues" evidence="2">
    <location>
        <begin position="359"/>
        <end position="370"/>
    </location>
</feature>
<dbReference type="AlphaFoldDB" id="A0A7T0KCN1"/>
<organism evidence="3 4">
    <name type="scientific">Corynebacterium lizhenjunii</name>
    <dbReference type="NCBI Taxonomy" id="2709394"/>
    <lineage>
        <taxon>Bacteria</taxon>
        <taxon>Bacillati</taxon>
        <taxon>Actinomycetota</taxon>
        <taxon>Actinomycetes</taxon>
        <taxon>Mycobacteriales</taxon>
        <taxon>Corynebacteriaceae</taxon>
        <taxon>Corynebacterium</taxon>
    </lineage>
</organism>
<evidence type="ECO:0000313" key="3">
    <source>
        <dbReference type="EMBL" id="QPK78336.1"/>
    </source>
</evidence>
<sequence length="377" mass="41066">MDNSQQRFYELEYPVPAVNSSPNSSAEGDKGATLIVALHGYADAGQAVETSANHLKAALEHRLIASFETDELIDYRSRRPAVTIAEDEDLQIENFDIEMSVLRDPSGKAFLLLSGPEPDLRWRGFTEAVTDLAQKFKVDNTICLYAAPMPTPHTRPMVVTAHGNSQKLVGHMLRMDSTMMVPGAASLFIERALAKAGSNVAGYTAHVPHYLGASGYPQATLGLLESISHTLGLKIPLKSLERDVERFNQQLETQVMDSEEIIEVIQQLEEQYDRYMERYRQEHPQAIMPGEAALPTADELSAEFEKFLDAVGHEESWRAQILSEDINDREDAIGAPGPAASDNNVADTTDSVDPADAADAAEDPTADDAEGSPGAGS</sequence>
<keyword evidence="4" id="KW-1185">Reference proteome</keyword>
<proteinExistence type="predicted"/>
<accession>A0A7T0KCN1</accession>
<dbReference type="Pfam" id="PF09754">
    <property type="entry name" value="PAC2"/>
    <property type="match status" value="1"/>
</dbReference>
<evidence type="ECO:0000256" key="1">
    <source>
        <dbReference type="SAM" id="Coils"/>
    </source>
</evidence>
<dbReference type="InterPro" id="IPR019151">
    <property type="entry name" value="Proteasome_assmbl_chaperone_2"/>
</dbReference>